<comment type="pathway">
    <text evidence="7">tRNA modification; N(7)-methylguanine-tRNA biosynthesis.</text>
</comment>
<dbReference type="Proteomes" id="UP000522163">
    <property type="component" value="Unassembled WGS sequence"/>
</dbReference>
<reference evidence="8 9" key="1">
    <citation type="submission" date="2020-08" db="EMBL/GenBank/DDBJ databases">
        <title>Genomic Encyclopedia of Type Strains, Phase IV (KMG-IV): sequencing the most valuable type-strain genomes for metagenomic binning, comparative biology and taxonomic classification.</title>
        <authorList>
            <person name="Goeker M."/>
        </authorList>
    </citation>
    <scope>NUCLEOTIDE SEQUENCE [LARGE SCALE GENOMIC DNA]</scope>
    <source>
        <strain evidence="8 9">DSM 17245</strain>
    </source>
</reference>
<dbReference type="GO" id="GO:0043527">
    <property type="term" value="C:tRNA methyltransferase complex"/>
    <property type="evidence" value="ECO:0007669"/>
    <property type="project" value="TreeGrafter"/>
</dbReference>
<evidence type="ECO:0000256" key="5">
    <source>
        <dbReference type="ARBA" id="ARBA00022691"/>
    </source>
</evidence>
<protein>
    <recommendedName>
        <fullName evidence="7">tRNA (guanine-N(7)-)-methyltransferase</fullName>
        <ecNumber evidence="7">2.1.1.33</ecNumber>
    </recommendedName>
    <alternativeName>
        <fullName evidence="7">tRNA (guanine(46)-N(7))-methyltransferase</fullName>
    </alternativeName>
    <alternativeName>
        <fullName evidence="7">tRNA(m7G46)-methyltransferase</fullName>
    </alternativeName>
</protein>
<evidence type="ECO:0000256" key="4">
    <source>
        <dbReference type="ARBA" id="ARBA00022679"/>
    </source>
</evidence>
<dbReference type="EC" id="2.1.1.33" evidence="7"/>
<dbReference type="Gene3D" id="3.40.50.150">
    <property type="entry name" value="Vaccinia Virus protein VP39"/>
    <property type="match status" value="1"/>
</dbReference>
<evidence type="ECO:0000256" key="6">
    <source>
        <dbReference type="ARBA" id="ARBA00022694"/>
    </source>
</evidence>
<feature type="binding site" evidence="7">
    <location>
        <position position="126"/>
    </location>
    <ligand>
        <name>substrate</name>
    </ligand>
</feature>
<keyword evidence="6 7" id="KW-0819">tRNA processing</keyword>
<dbReference type="NCBIfam" id="TIGR00091">
    <property type="entry name" value="tRNA (guanosine(46)-N7)-methyltransferase TrmB"/>
    <property type="match status" value="1"/>
</dbReference>
<dbReference type="Pfam" id="PF02390">
    <property type="entry name" value="Methyltransf_4"/>
    <property type="match status" value="1"/>
</dbReference>
<organism evidence="8 9">
    <name type="scientific">Oribacterium sinus</name>
    <dbReference type="NCBI Taxonomy" id="237576"/>
    <lineage>
        <taxon>Bacteria</taxon>
        <taxon>Bacillati</taxon>
        <taxon>Bacillota</taxon>
        <taxon>Clostridia</taxon>
        <taxon>Lachnospirales</taxon>
        <taxon>Lachnospiraceae</taxon>
        <taxon>Oribacterium</taxon>
    </lineage>
</organism>
<comment type="caution">
    <text evidence="8">The sequence shown here is derived from an EMBL/GenBank/DDBJ whole genome shotgun (WGS) entry which is preliminary data.</text>
</comment>
<dbReference type="UniPathway" id="UPA00989"/>
<evidence type="ECO:0000256" key="1">
    <source>
        <dbReference type="ARBA" id="ARBA00000142"/>
    </source>
</evidence>
<dbReference type="SUPFAM" id="SSF53335">
    <property type="entry name" value="S-adenosyl-L-methionine-dependent methyltransferases"/>
    <property type="match status" value="1"/>
</dbReference>
<evidence type="ECO:0000313" key="8">
    <source>
        <dbReference type="EMBL" id="MBB6040064.1"/>
    </source>
</evidence>
<proteinExistence type="inferred from homology"/>
<dbReference type="GeneID" id="85013599"/>
<name>A0A7W9SDA4_9FIRM</name>
<dbReference type="EMBL" id="JACHHH010000001">
    <property type="protein sequence ID" value="MBB6040064.1"/>
    <property type="molecule type" value="Genomic_DNA"/>
</dbReference>
<comment type="similarity">
    <text evidence="7">Belongs to the class I-like SAM-binding methyltransferase superfamily. TrmB family.</text>
</comment>
<dbReference type="InterPro" id="IPR029063">
    <property type="entry name" value="SAM-dependent_MTases_sf"/>
</dbReference>
<dbReference type="InterPro" id="IPR003358">
    <property type="entry name" value="tRNA_(Gua-N-7)_MeTrfase_Trmb"/>
</dbReference>
<dbReference type="HAMAP" id="MF_01057">
    <property type="entry name" value="tRNA_methyltr_TrmB"/>
    <property type="match status" value="1"/>
</dbReference>
<evidence type="ECO:0000256" key="7">
    <source>
        <dbReference type="HAMAP-Rule" id="MF_01057"/>
    </source>
</evidence>
<dbReference type="NCBIfam" id="NF001080">
    <property type="entry name" value="PRK00121.2-2"/>
    <property type="match status" value="1"/>
</dbReference>
<comment type="function">
    <text evidence="2 7">Catalyzes the formation of N(7)-methylguanine at position 46 (m7G46) in tRNA.</text>
</comment>
<feature type="binding site" evidence="7">
    <location>
        <position position="100"/>
    </location>
    <ligand>
        <name>S-adenosyl-L-methionine</name>
        <dbReference type="ChEBI" id="CHEBI:59789"/>
    </ligand>
</feature>
<dbReference type="PANTHER" id="PTHR23417">
    <property type="entry name" value="3-DEOXY-D-MANNO-OCTULOSONIC-ACID TRANSFERASE/TRNA GUANINE-N 7 - -METHYLTRANSFERASE"/>
    <property type="match status" value="1"/>
</dbReference>
<feature type="binding site" evidence="7">
    <location>
        <position position="122"/>
    </location>
    <ligand>
        <name>S-adenosyl-L-methionine</name>
        <dbReference type="ChEBI" id="CHEBI:59789"/>
    </ligand>
</feature>
<feature type="binding site" evidence="7">
    <location>
        <position position="158"/>
    </location>
    <ligand>
        <name>substrate</name>
    </ligand>
</feature>
<keyword evidence="4 7" id="KW-0808">Transferase</keyword>
<evidence type="ECO:0000256" key="2">
    <source>
        <dbReference type="ARBA" id="ARBA00003015"/>
    </source>
</evidence>
<accession>A0A7W9SDA4</accession>
<feature type="binding site" evidence="7">
    <location>
        <begin position="197"/>
        <end position="200"/>
    </location>
    <ligand>
        <name>substrate</name>
    </ligand>
</feature>
<dbReference type="GO" id="GO:0008176">
    <property type="term" value="F:tRNA (guanine(46)-N7)-methyltransferase activity"/>
    <property type="evidence" value="ECO:0007669"/>
    <property type="project" value="UniProtKB-UniRule"/>
</dbReference>
<keyword evidence="5 7" id="KW-0949">S-adenosyl-L-methionine</keyword>
<feature type="binding site" evidence="7">
    <location>
        <position position="44"/>
    </location>
    <ligand>
        <name>S-adenosyl-L-methionine</name>
        <dbReference type="ChEBI" id="CHEBI:59789"/>
    </ligand>
</feature>
<dbReference type="PANTHER" id="PTHR23417:SF14">
    <property type="entry name" value="PENTACOTRIPEPTIDE-REPEAT REGION OF PRORP DOMAIN-CONTAINING PROTEIN"/>
    <property type="match status" value="1"/>
</dbReference>
<comment type="caution">
    <text evidence="7">Lacks conserved residue(s) required for the propagation of feature annotation.</text>
</comment>
<gene>
    <name evidence="7" type="primary">trmB</name>
    <name evidence="8" type="ORF">HNQ46_000025</name>
</gene>
<evidence type="ECO:0000313" key="9">
    <source>
        <dbReference type="Proteomes" id="UP000522163"/>
    </source>
</evidence>
<keyword evidence="3 7" id="KW-0489">Methyltransferase</keyword>
<dbReference type="RefSeq" id="WP_183681359.1">
    <property type="nucleotide sequence ID" value="NZ_JACHHH010000001.1"/>
</dbReference>
<evidence type="ECO:0000256" key="3">
    <source>
        <dbReference type="ARBA" id="ARBA00022603"/>
    </source>
</evidence>
<dbReference type="InterPro" id="IPR055361">
    <property type="entry name" value="tRNA_methyltr_TrmB_bact"/>
</dbReference>
<comment type="catalytic activity">
    <reaction evidence="1 7">
        <text>guanosine(46) in tRNA + S-adenosyl-L-methionine = N(7)-methylguanosine(46) in tRNA + S-adenosyl-L-homocysteine</text>
        <dbReference type="Rhea" id="RHEA:42708"/>
        <dbReference type="Rhea" id="RHEA-COMP:10188"/>
        <dbReference type="Rhea" id="RHEA-COMP:10189"/>
        <dbReference type="ChEBI" id="CHEBI:57856"/>
        <dbReference type="ChEBI" id="CHEBI:59789"/>
        <dbReference type="ChEBI" id="CHEBI:74269"/>
        <dbReference type="ChEBI" id="CHEBI:74480"/>
        <dbReference type="EC" id="2.1.1.33"/>
    </reaction>
</comment>
<feature type="binding site" evidence="7">
    <location>
        <position position="69"/>
    </location>
    <ligand>
        <name>S-adenosyl-L-methionine</name>
        <dbReference type="ChEBI" id="CHEBI:59789"/>
    </ligand>
</feature>
<dbReference type="PROSITE" id="PS51625">
    <property type="entry name" value="SAM_MT_TRMB"/>
    <property type="match status" value="1"/>
</dbReference>
<sequence>MRLRHIPGSEDFVANSHYVLSNPEQYKGAFSEKLFGNTNPLHIEIGMGKGQFIFEMAKRNPEINYIGIERYDSVLLKAIQRREKQEPELTLTNLFYISIDARLLADVFAPEEIGKIYLNFSDPWPKKRQANRRLSSPVFLKIYKEILAKDAFVEMKTDNQDLFSYSLESLEECHWQILANTRDLHHDPVLNEGNVMTEYEEKFSSKGNPICKFIAKP</sequence>
<dbReference type="AlphaFoldDB" id="A0A7W9SDA4"/>